<dbReference type="InterPro" id="IPR036866">
    <property type="entry name" value="RibonucZ/Hydroxyglut_hydro"/>
</dbReference>
<comment type="similarity">
    <text evidence="2">Belongs to the metallo-beta-lactamase superfamily.</text>
</comment>
<evidence type="ECO:0000313" key="6">
    <source>
        <dbReference type="EMBL" id="SCL53794.1"/>
    </source>
</evidence>
<evidence type="ECO:0000313" key="7">
    <source>
        <dbReference type="Proteomes" id="UP000199696"/>
    </source>
</evidence>
<dbReference type="RefSeq" id="WP_091118383.1">
    <property type="nucleotide sequence ID" value="NZ_FMHY01000002.1"/>
</dbReference>
<name>A0A1C6UIK9_9ACTN</name>
<keyword evidence="4" id="KW-0378">Hydrolase</keyword>
<gene>
    <name evidence="6" type="ORF">GA0070604_2855</name>
</gene>
<dbReference type="InterPro" id="IPR051013">
    <property type="entry name" value="MBL_superfamily_lactonases"/>
</dbReference>
<organism evidence="6 7">
    <name type="scientific">Micromonospora eburnea</name>
    <dbReference type="NCBI Taxonomy" id="227316"/>
    <lineage>
        <taxon>Bacteria</taxon>
        <taxon>Bacillati</taxon>
        <taxon>Actinomycetota</taxon>
        <taxon>Actinomycetes</taxon>
        <taxon>Micromonosporales</taxon>
        <taxon>Micromonosporaceae</taxon>
        <taxon>Micromonospora</taxon>
    </lineage>
</organism>
<dbReference type="AlphaFoldDB" id="A0A1C6UIK9"/>
<keyword evidence="5" id="KW-0862">Zinc</keyword>
<dbReference type="STRING" id="227316.GA0070604_2855"/>
<evidence type="ECO:0008006" key="8">
    <source>
        <dbReference type="Google" id="ProtNLM"/>
    </source>
</evidence>
<protein>
    <recommendedName>
        <fullName evidence="8">Metallo-beta-lactamase superfamily protein</fullName>
    </recommendedName>
</protein>
<dbReference type="Proteomes" id="UP000199696">
    <property type="component" value="Unassembled WGS sequence"/>
</dbReference>
<keyword evidence="3" id="KW-0479">Metal-binding</keyword>
<evidence type="ECO:0000256" key="2">
    <source>
        <dbReference type="ARBA" id="ARBA00007749"/>
    </source>
</evidence>
<evidence type="ECO:0000256" key="3">
    <source>
        <dbReference type="ARBA" id="ARBA00022723"/>
    </source>
</evidence>
<evidence type="ECO:0000256" key="4">
    <source>
        <dbReference type="ARBA" id="ARBA00022801"/>
    </source>
</evidence>
<dbReference type="EMBL" id="FMHY01000002">
    <property type="protein sequence ID" value="SCL53794.1"/>
    <property type="molecule type" value="Genomic_DNA"/>
</dbReference>
<dbReference type="GO" id="GO:0046872">
    <property type="term" value="F:metal ion binding"/>
    <property type="evidence" value="ECO:0007669"/>
    <property type="project" value="UniProtKB-KW"/>
</dbReference>
<dbReference type="GO" id="GO:0016787">
    <property type="term" value="F:hydrolase activity"/>
    <property type="evidence" value="ECO:0007669"/>
    <property type="project" value="UniProtKB-KW"/>
</dbReference>
<sequence>MSTGDAATPGTYAVRAAHVGTLPVPGWEVYFGRNDTTFHDLAFYVWLVTDGERVGLVDLGLPADPADRSALVTACQDVDPRSLFRDTRGLAAAMRELAVQPEDVDFVCVTQTVTYHTGGLDLSLLPRAQVYLAAAGVLEMLTDPPGHPSPDLYFTATGWSALRELAVAGRLTLARDAVEVAPGIVFEPTGGHHPGSAAVRVRTADGTLGLLETAFLQGNVDGIIPVGISEDAARCREVIRRYRAECDEVIALHDPVHLARFGDARRSEEPARAA</sequence>
<dbReference type="OrthoDB" id="3196337at2"/>
<comment type="cofactor">
    <cofactor evidence="1">
        <name>Zn(2+)</name>
        <dbReference type="ChEBI" id="CHEBI:29105"/>
    </cofactor>
</comment>
<evidence type="ECO:0000256" key="5">
    <source>
        <dbReference type="ARBA" id="ARBA00022833"/>
    </source>
</evidence>
<proteinExistence type="inferred from homology"/>
<dbReference type="PANTHER" id="PTHR42978:SF2">
    <property type="entry name" value="102 KBASES UNSTABLE REGION: FROM 1 TO 119443"/>
    <property type="match status" value="1"/>
</dbReference>
<dbReference type="Gene3D" id="3.60.15.10">
    <property type="entry name" value="Ribonuclease Z/Hydroxyacylglutathione hydrolase-like"/>
    <property type="match status" value="1"/>
</dbReference>
<accession>A0A1C6UIK9</accession>
<dbReference type="SUPFAM" id="SSF56281">
    <property type="entry name" value="Metallo-hydrolase/oxidoreductase"/>
    <property type="match status" value="1"/>
</dbReference>
<keyword evidence="7" id="KW-1185">Reference proteome</keyword>
<reference evidence="7" key="1">
    <citation type="submission" date="2016-06" db="EMBL/GenBank/DDBJ databases">
        <authorList>
            <person name="Varghese N."/>
            <person name="Submissions Spin"/>
        </authorList>
    </citation>
    <scope>NUCLEOTIDE SEQUENCE [LARGE SCALE GENOMIC DNA]</scope>
    <source>
        <strain evidence="7">DSM 44814</strain>
    </source>
</reference>
<dbReference type="PANTHER" id="PTHR42978">
    <property type="entry name" value="QUORUM-QUENCHING LACTONASE YTNP-RELATED-RELATED"/>
    <property type="match status" value="1"/>
</dbReference>
<evidence type="ECO:0000256" key="1">
    <source>
        <dbReference type="ARBA" id="ARBA00001947"/>
    </source>
</evidence>